<dbReference type="Proteomes" id="UP000234681">
    <property type="component" value="Chromosome 15"/>
</dbReference>
<sequence>MPIVKSLPGQGTGLCQSGTPAIVHSSNDWRQKQPVEVSICSAHSRTCAGSKDSKLPMHLGSGVH</sequence>
<evidence type="ECO:0000313" key="1">
    <source>
        <dbReference type="EMBL" id="EDM02273.1"/>
    </source>
</evidence>
<dbReference type="AlphaFoldDB" id="A6HTR0"/>
<reference evidence="1 2" key="1">
    <citation type="submission" date="2005-07" db="EMBL/GenBank/DDBJ databases">
        <authorList>
            <person name="Mural R.J."/>
            <person name="Li P.W."/>
            <person name="Adams M.D."/>
            <person name="Amanatides P.G."/>
            <person name="Baden-Tillson H."/>
            <person name="Barnstead M."/>
            <person name="Chin S.H."/>
            <person name="Dew I."/>
            <person name="Evans C.A."/>
            <person name="Ferriera S."/>
            <person name="Flanigan M."/>
            <person name="Fosler C."/>
            <person name="Glodek A."/>
            <person name="Gu Z."/>
            <person name="Holt R.A."/>
            <person name="Jennings D."/>
            <person name="Kraft C.L."/>
            <person name="Lu F."/>
            <person name="Nguyen T."/>
            <person name="Nusskern D.R."/>
            <person name="Pfannkoch C.M."/>
            <person name="Sitter C."/>
            <person name="Sutton G.G."/>
            <person name="Venter J.C."/>
            <person name="Wang Z."/>
            <person name="Woodage T."/>
            <person name="Zheng X.H."/>
            <person name="Zhong F."/>
        </authorList>
    </citation>
    <scope>NUCLEOTIDE SEQUENCE [LARGE SCALE GENOMIC DNA]</scope>
    <source>
        <strain>BN</strain>
        <strain evidence="2">Sprague-Dawley</strain>
    </source>
</reference>
<gene>
    <name evidence="1" type="ORF">rCG_37050</name>
</gene>
<name>A6HTR0_RAT</name>
<evidence type="ECO:0000313" key="2">
    <source>
        <dbReference type="Proteomes" id="UP000234681"/>
    </source>
</evidence>
<organism evidence="1 2">
    <name type="scientific">Rattus norvegicus</name>
    <name type="common">Rat</name>
    <dbReference type="NCBI Taxonomy" id="10116"/>
    <lineage>
        <taxon>Eukaryota</taxon>
        <taxon>Metazoa</taxon>
        <taxon>Chordata</taxon>
        <taxon>Craniata</taxon>
        <taxon>Vertebrata</taxon>
        <taxon>Euteleostomi</taxon>
        <taxon>Mammalia</taxon>
        <taxon>Eutheria</taxon>
        <taxon>Euarchontoglires</taxon>
        <taxon>Glires</taxon>
        <taxon>Rodentia</taxon>
        <taxon>Myomorpha</taxon>
        <taxon>Muroidea</taxon>
        <taxon>Muridae</taxon>
        <taxon>Murinae</taxon>
        <taxon>Rattus</taxon>
    </lineage>
</organism>
<proteinExistence type="predicted"/>
<dbReference type="EMBL" id="CH473951">
    <property type="protein sequence ID" value="EDM02273.1"/>
    <property type="molecule type" value="Genomic_DNA"/>
</dbReference>
<protein>
    <submittedName>
        <fullName evidence="1">RCG37050</fullName>
    </submittedName>
</protein>
<accession>A6HTR0</accession>